<dbReference type="STRING" id="545501.BN997_02871"/>
<dbReference type="RefSeq" id="WP_042533122.1">
    <property type="nucleotide sequence ID" value="NZ_CDGG01000001.1"/>
</dbReference>
<dbReference type="EMBL" id="CDGG01000001">
    <property type="protein sequence ID" value="CEI82982.1"/>
    <property type="molecule type" value="Genomic_DNA"/>
</dbReference>
<keyword evidence="2" id="KW-1185">Reference proteome</keyword>
<protein>
    <recommendedName>
        <fullName evidence="3">EF-hand domain-containing protein</fullName>
    </recommendedName>
</protein>
<dbReference type="Proteomes" id="UP000040453">
    <property type="component" value="Unassembled WGS sequence"/>
</dbReference>
<sequence length="65" mass="7785">MIINKGGDLSKEYFMAYFSLLMNSRQCTLEKAKEITFDRLFRNDENTFGNISFQHFMEAYEELKE</sequence>
<evidence type="ECO:0000313" key="2">
    <source>
        <dbReference type="Proteomes" id="UP000040453"/>
    </source>
</evidence>
<evidence type="ECO:0000313" key="1">
    <source>
        <dbReference type="EMBL" id="CEI82982.1"/>
    </source>
</evidence>
<name>A0A0A1MTX4_9BACI</name>
<evidence type="ECO:0008006" key="3">
    <source>
        <dbReference type="Google" id="ProtNLM"/>
    </source>
</evidence>
<reference evidence="1 2" key="1">
    <citation type="submission" date="2014-11" db="EMBL/GenBank/DDBJ databases">
        <authorList>
            <person name="Urmite Genomes Urmite Genomes"/>
        </authorList>
    </citation>
    <scope>NUCLEOTIDE SEQUENCE [LARGE SCALE GENOMIC DNA]</scope>
    <source>
        <strain evidence="1 2">Oc5</strain>
    </source>
</reference>
<dbReference type="OrthoDB" id="2737810at2"/>
<gene>
    <name evidence="1" type="ORF">BN997_02871</name>
</gene>
<proteinExistence type="predicted"/>
<accession>A0A0A1MTX4</accession>
<organism evidence="1 2">
    <name type="scientific">Oceanobacillus oncorhynchi</name>
    <dbReference type="NCBI Taxonomy" id="545501"/>
    <lineage>
        <taxon>Bacteria</taxon>
        <taxon>Bacillati</taxon>
        <taxon>Bacillota</taxon>
        <taxon>Bacilli</taxon>
        <taxon>Bacillales</taxon>
        <taxon>Bacillaceae</taxon>
        <taxon>Oceanobacillus</taxon>
    </lineage>
</organism>
<dbReference type="AlphaFoldDB" id="A0A0A1MTX4"/>